<evidence type="ECO:0000256" key="11">
    <source>
        <dbReference type="PROSITE-ProRule" id="PRU00283"/>
    </source>
</evidence>
<dbReference type="GO" id="GO:0005524">
    <property type="term" value="F:ATP binding"/>
    <property type="evidence" value="ECO:0007669"/>
    <property type="project" value="UniProtKB-UniRule"/>
</dbReference>
<dbReference type="FunFam" id="3.40.850.10:FF:000019">
    <property type="entry name" value="Kinesin-like protein KIN-5D"/>
    <property type="match status" value="1"/>
</dbReference>
<gene>
    <name evidence="15" type="ORF">NAEGRDRAFT_79295</name>
</gene>
<feature type="domain" description="Kinesin motor" evidence="14">
    <location>
        <begin position="84"/>
        <end position="441"/>
    </location>
</feature>
<feature type="compositionally biased region" description="Basic and acidic residues" evidence="13">
    <location>
        <begin position="1751"/>
        <end position="1762"/>
    </location>
</feature>
<feature type="coiled-coil region" evidence="12">
    <location>
        <begin position="622"/>
        <end position="688"/>
    </location>
</feature>
<keyword evidence="2" id="KW-0963">Cytoplasm</keyword>
<dbReference type="GeneID" id="8858996"/>
<dbReference type="GO" id="GO:0008017">
    <property type="term" value="F:microtubule binding"/>
    <property type="evidence" value="ECO:0007669"/>
    <property type="project" value="InterPro"/>
</dbReference>
<dbReference type="KEGG" id="ngr:NAEGRDRAFT_79295"/>
<dbReference type="SUPFAM" id="SSF52540">
    <property type="entry name" value="P-loop containing nucleoside triphosphate hydrolases"/>
    <property type="match status" value="1"/>
</dbReference>
<keyword evidence="8" id="KW-0206">Cytoskeleton</keyword>
<dbReference type="PANTHER" id="PTHR37739:SF8">
    <property type="entry name" value="KINESIN-LIKE PROTEIN KIN-12D"/>
    <property type="match status" value="1"/>
</dbReference>
<dbReference type="InterPro" id="IPR027417">
    <property type="entry name" value="P-loop_NTPase"/>
</dbReference>
<proteinExistence type="inferred from homology"/>
<evidence type="ECO:0000256" key="3">
    <source>
        <dbReference type="ARBA" id="ARBA00022701"/>
    </source>
</evidence>
<dbReference type="Gene3D" id="1.10.287.1490">
    <property type="match status" value="1"/>
</dbReference>
<evidence type="ECO:0000256" key="10">
    <source>
        <dbReference type="ARBA" id="ARBA00034704"/>
    </source>
</evidence>
<comment type="similarity">
    <text evidence="10">Belongs to the TRAFAC class myosin-kinesin ATPase superfamily. Kinesin family. KIN-5/BimC subfamily.</text>
</comment>
<dbReference type="Gene3D" id="3.40.850.10">
    <property type="entry name" value="Kinesin motor domain"/>
    <property type="match status" value="1"/>
</dbReference>
<protein>
    <submittedName>
        <fullName evidence="15">Kinesin</fullName>
    </submittedName>
</protein>
<dbReference type="PROSITE" id="PS00411">
    <property type="entry name" value="KINESIN_MOTOR_1"/>
    <property type="match status" value="1"/>
</dbReference>
<dbReference type="PRINTS" id="PR00380">
    <property type="entry name" value="KINESINHEAVY"/>
</dbReference>
<keyword evidence="7 11" id="KW-0505">Motor protein</keyword>
<comment type="subcellular location">
    <subcellularLocation>
        <location evidence="1">Cytoplasm</location>
        <location evidence="1">Cytoskeleton</location>
    </subcellularLocation>
</comment>
<dbReference type="OrthoDB" id="75232at2759"/>
<feature type="coiled-coil region" evidence="12">
    <location>
        <begin position="712"/>
        <end position="847"/>
    </location>
</feature>
<keyword evidence="6 12" id="KW-0175">Coiled coil</keyword>
<dbReference type="EMBL" id="GG738861">
    <property type="protein sequence ID" value="EFC45884.1"/>
    <property type="molecule type" value="Genomic_DNA"/>
</dbReference>
<feature type="coiled-coil region" evidence="12">
    <location>
        <begin position="957"/>
        <end position="1147"/>
    </location>
</feature>
<evidence type="ECO:0000256" key="8">
    <source>
        <dbReference type="ARBA" id="ARBA00023212"/>
    </source>
</evidence>
<dbReference type="InterPro" id="IPR036961">
    <property type="entry name" value="Kinesin_motor_dom_sf"/>
</dbReference>
<dbReference type="eggNOG" id="KOG4280">
    <property type="taxonomic scope" value="Eukaryota"/>
</dbReference>
<dbReference type="GO" id="GO:0007010">
    <property type="term" value="P:cytoskeleton organization"/>
    <property type="evidence" value="ECO:0007669"/>
    <property type="project" value="UniProtKB-ARBA"/>
</dbReference>
<feature type="compositionally biased region" description="Polar residues" evidence="13">
    <location>
        <begin position="1705"/>
        <end position="1717"/>
    </location>
</feature>
<dbReference type="RefSeq" id="XP_002678628.1">
    <property type="nucleotide sequence ID" value="XM_002678582.1"/>
</dbReference>
<dbReference type="Pfam" id="PF00225">
    <property type="entry name" value="Kinesin"/>
    <property type="match status" value="1"/>
</dbReference>
<evidence type="ECO:0000256" key="2">
    <source>
        <dbReference type="ARBA" id="ARBA00022490"/>
    </source>
</evidence>
<name>D2VBC5_NAEGR</name>
<dbReference type="PROSITE" id="PS50067">
    <property type="entry name" value="KINESIN_MOTOR_2"/>
    <property type="match status" value="1"/>
</dbReference>
<dbReference type="VEuPathDB" id="AmoebaDB:NAEGRDRAFT_79295"/>
<dbReference type="Proteomes" id="UP000006671">
    <property type="component" value="Unassembled WGS sequence"/>
</dbReference>
<evidence type="ECO:0000256" key="9">
    <source>
        <dbReference type="ARBA" id="ARBA00034488"/>
    </source>
</evidence>
<keyword evidence="5 11" id="KW-0067">ATP-binding</keyword>
<evidence type="ECO:0000256" key="7">
    <source>
        <dbReference type="ARBA" id="ARBA00023175"/>
    </source>
</evidence>
<dbReference type="GO" id="GO:0005874">
    <property type="term" value="C:microtubule"/>
    <property type="evidence" value="ECO:0007669"/>
    <property type="project" value="UniProtKB-KW"/>
</dbReference>
<evidence type="ECO:0000256" key="6">
    <source>
        <dbReference type="ARBA" id="ARBA00023054"/>
    </source>
</evidence>
<dbReference type="InterPro" id="IPR044986">
    <property type="entry name" value="KIF15/KIN-12"/>
</dbReference>
<keyword evidence="16" id="KW-1185">Reference proteome</keyword>
<dbReference type="SMART" id="SM00129">
    <property type="entry name" value="KISc"/>
    <property type="match status" value="1"/>
</dbReference>
<evidence type="ECO:0000256" key="13">
    <source>
        <dbReference type="SAM" id="MobiDB-lite"/>
    </source>
</evidence>
<accession>D2VBC5</accession>
<feature type="region of interest" description="Disordered" evidence="13">
    <location>
        <begin position="1611"/>
        <end position="1636"/>
    </location>
</feature>
<evidence type="ECO:0000313" key="16">
    <source>
        <dbReference type="Proteomes" id="UP000006671"/>
    </source>
</evidence>
<feature type="region of interest" description="Disordered" evidence="13">
    <location>
        <begin position="1699"/>
        <end position="1762"/>
    </location>
</feature>
<evidence type="ECO:0000256" key="1">
    <source>
        <dbReference type="ARBA" id="ARBA00004245"/>
    </source>
</evidence>
<keyword evidence="3" id="KW-0493">Microtubule</keyword>
<dbReference type="CDD" id="cd00106">
    <property type="entry name" value="KISc"/>
    <property type="match status" value="1"/>
</dbReference>
<dbReference type="InterPro" id="IPR001752">
    <property type="entry name" value="Kinesin_motor_dom"/>
</dbReference>
<reference evidence="15 16" key="1">
    <citation type="journal article" date="2010" name="Cell">
        <title>The genome of Naegleria gruberi illuminates early eukaryotic versatility.</title>
        <authorList>
            <person name="Fritz-Laylin L.K."/>
            <person name="Prochnik S.E."/>
            <person name="Ginger M.L."/>
            <person name="Dacks J.B."/>
            <person name="Carpenter M.L."/>
            <person name="Field M.C."/>
            <person name="Kuo A."/>
            <person name="Paredez A."/>
            <person name="Chapman J."/>
            <person name="Pham J."/>
            <person name="Shu S."/>
            <person name="Neupane R."/>
            <person name="Cipriano M."/>
            <person name="Mancuso J."/>
            <person name="Tu H."/>
            <person name="Salamov A."/>
            <person name="Lindquist E."/>
            <person name="Shapiro H."/>
            <person name="Lucas S."/>
            <person name="Grigoriev I.V."/>
            <person name="Cande W.Z."/>
            <person name="Fulton C."/>
            <person name="Rokhsar D.S."/>
            <person name="Dawson S.C."/>
        </authorList>
    </citation>
    <scope>NUCLEOTIDE SEQUENCE [LARGE SCALE GENOMIC DNA]</scope>
    <source>
        <strain evidence="15 16">NEG-M</strain>
    </source>
</reference>
<evidence type="ECO:0000313" key="15">
    <source>
        <dbReference type="EMBL" id="EFC45884.1"/>
    </source>
</evidence>
<keyword evidence="4 11" id="KW-0547">Nucleotide-binding</keyword>
<evidence type="ECO:0000256" key="4">
    <source>
        <dbReference type="ARBA" id="ARBA00022741"/>
    </source>
</evidence>
<dbReference type="InParanoid" id="D2VBC5"/>
<dbReference type="InterPro" id="IPR019821">
    <property type="entry name" value="Kinesin_motor_CS"/>
</dbReference>
<dbReference type="STRING" id="5762.D2VBC5"/>
<evidence type="ECO:0000256" key="5">
    <source>
        <dbReference type="ARBA" id="ARBA00022840"/>
    </source>
</evidence>
<dbReference type="GO" id="GO:0007018">
    <property type="term" value="P:microtubule-based movement"/>
    <property type="evidence" value="ECO:0007669"/>
    <property type="project" value="InterPro"/>
</dbReference>
<dbReference type="GO" id="GO:0003777">
    <property type="term" value="F:microtubule motor activity"/>
    <property type="evidence" value="ECO:0007669"/>
    <property type="project" value="InterPro"/>
</dbReference>
<organism evidence="16">
    <name type="scientific">Naegleria gruberi</name>
    <name type="common">Amoeba</name>
    <dbReference type="NCBI Taxonomy" id="5762"/>
    <lineage>
        <taxon>Eukaryota</taxon>
        <taxon>Discoba</taxon>
        <taxon>Heterolobosea</taxon>
        <taxon>Tetramitia</taxon>
        <taxon>Eutetramitia</taxon>
        <taxon>Vahlkampfiidae</taxon>
        <taxon>Naegleria</taxon>
    </lineage>
</organism>
<feature type="coiled-coil region" evidence="12">
    <location>
        <begin position="1219"/>
        <end position="1447"/>
    </location>
</feature>
<dbReference type="PANTHER" id="PTHR37739">
    <property type="entry name" value="KINESIN-LIKE PROTEIN KIN-12D"/>
    <property type="match status" value="1"/>
</dbReference>
<feature type="binding site" evidence="11">
    <location>
        <begin position="166"/>
        <end position="173"/>
    </location>
    <ligand>
        <name>ATP</name>
        <dbReference type="ChEBI" id="CHEBI:30616"/>
    </ligand>
</feature>
<comment type="similarity">
    <text evidence="9">Belongs to the TRAFAC class myosin-kinesin ATPase superfamily. Kinesin family. KIN-12 subfamily.</text>
</comment>
<evidence type="ECO:0000259" key="14">
    <source>
        <dbReference type="PROSITE" id="PS50067"/>
    </source>
</evidence>
<sequence length="1762" mass="201894">MRNNLNNLSGVFSPSQDLERMLASPTTSSFTTRRQNIQTPSFMVSPIVSRGGLFSPLPSLGDDETLSATNRTEIFSKDDDDKSSVRVVVRVRPLFDNETQNCIQVDPATKRSLQVISNNPKEKPKTFTFDHVASPTTTQKDMFEFCGKPIVDSYLAGYNGTIFCYGQTGSGKTFTMGTSHNDDVMEDDLLSSMHNLHLPSSAGLIPRVLSYIFSEIEKKRQQKEIKFIVSCSFLEIYNERITDLLDSTPKLPLFNGGTVSKSLNLREDIKSGVYVEQLIHEDIATPVEALAILKKGLSNRHVGSTSMNNQSSRSHSVFTIYMKSQETSEGGTKTRTSRLNLIDLAGSERQSTSNTEGDRLKEACSINKSLSTLGKVIKDLVDVANGISRHVQYRDSKLTFLLKDSLGGNSKTCVIANISPAINSLSESLSTLTFAQRAKRIKNEAKINEETSGSITFLQEQIKLLRKQLLEANKRVSEVPQTPTPQLSMDENEKEQYIIALQQQHVYLSAQTDEHEEKNSILTHRVEELKKVASSKDRLLTSTRFLLRLREAKIARLTGKSVKNPKQDFVSGLDFDFDRPQSPQKFSKFNFENFTLDNEEQFLSIADSALQKALSPEQHPDVIQLKIENMELKDQLNSYESQFSKQFGANKELFKELHSYIQSLELSIRHLTGEKEQLANKIQDMEKSHRRNSSILQEQVAISENQTLLGEITRLEQMYEESLETIASLKKDITQSQEKEQMAWSELESIKQLLEQVASDKENMLSENIKLKEERTQIEAMLEGLENQQMVQKGQEETIRMLEEMREREEMAKHEAESKLILAHQEIEALKQQLESTEQLFGESMQENEQSNEEISKLKVVIETLNTSIDTLSFREQELLLSISERDASIESLKSQLEEVKSKESMFAEQTQQKETVLSSQLEQEVATKCMLMSALDEKEKALMSSFEQIKHYGEANDKLKDSIQVSERDLAEMKDKYQSTIDELEQLNTIHKEFLESEDKSRRESEEQINSLQELIEALKFELGENMEANKILNEELEQSKSQFTDQISELTLALEKQVQLVNNISSEKDITLRELNEKLHNENIILKMKEAELSKLTSEIETLKINFSESEQNYESITQLAEESIVKLQDRENQLVEEIQTMNGKITTYIEENEKLKECARVSERELIEMTEKYQSALNTLQTIKSTHEDAINNLKQCLALEQERNDDLLQHLSSMGNTSEEEKKQLLENEEQLRREREEQINSLQELIEALKFELGENMEANKILNEELEQSKSQFTDQISELTLALEKQVQLVNNISSEKDSMFRELNDKLINENIELKLKETEISNLTSELESFKRKYSEVQQHNESITQLAEESIEKLQEREQEVQKLEEQVSNLETELDSKGQELNNSNQKLNSTLRQLEALKTSSDGASNENIKLLSTIESLEDQIKSKQNEIEQQLESIRSLQSGEEFTRLTEKLNTVEKKCESLVKTLQTERETLLRKESDLNDLRNNYDESKEQLSTLEKRSLSQQMIHEETLKKLKEKYKSEKNQLEASLESLRQKYADSVTEVNSLKEELESLRKDHEKIIGHNNHKQKIQYQLKIKRENDELRDELQRAQKELSDMKRQFNPPPRPALFGNTNFEKNHSPTEVPLRDRTSFYIKRGPTTSESASLPTPLNLNQSALTKDRPIMGRSKMLVSNITTRNFSPVDKENVEELKTPQTASLNTSSLFGGNRKRRNIGDSNPNETSALFDADVTESSTKKVKPTEVDEKPKFR</sequence>
<evidence type="ECO:0000256" key="12">
    <source>
        <dbReference type="SAM" id="Coils"/>
    </source>
</evidence>